<dbReference type="GO" id="GO:0045490">
    <property type="term" value="P:pectin catabolic process"/>
    <property type="evidence" value="ECO:0007669"/>
    <property type="project" value="UniProtKB-UniPathway"/>
</dbReference>
<dbReference type="EC" id="3.1.1.11" evidence="5"/>
<evidence type="ECO:0000313" key="14">
    <source>
        <dbReference type="EMBL" id="KAF9594607.1"/>
    </source>
</evidence>
<comment type="function">
    <text evidence="12">Acts in the modification of cell walls via demethylesterification of cell wall pectin.</text>
</comment>
<evidence type="ECO:0000256" key="7">
    <source>
        <dbReference type="ARBA" id="ARBA00022640"/>
    </source>
</evidence>
<evidence type="ECO:0000256" key="11">
    <source>
        <dbReference type="ARBA" id="ARBA00047928"/>
    </source>
</evidence>
<dbReference type="GO" id="GO:0009507">
    <property type="term" value="C:chloroplast"/>
    <property type="evidence" value="ECO:0007669"/>
    <property type="project" value="UniProtKB-SubCell"/>
</dbReference>
<dbReference type="Pfam" id="PF01095">
    <property type="entry name" value="Pectinesterase"/>
    <property type="match status" value="2"/>
</dbReference>
<dbReference type="Gene3D" id="2.160.20.10">
    <property type="entry name" value="Single-stranded right-handed beta-helix, Pectin lyase-like"/>
    <property type="match status" value="2"/>
</dbReference>
<dbReference type="AlphaFoldDB" id="A0A835LJC5"/>
<organism evidence="14 15">
    <name type="scientific">Coptis chinensis</name>
    <dbReference type="NCBI Taxonomy" id="261450"/>
    <lineage>
        <taxon>Eukaryota</taxon>
        <taxon>Viridiplantae</taxon>
        <taxon>Streptophyta</taxon>
        <taxon>Embryophyta</taxon>
        <taxon>Tracheophyta</taxon>
        <taxon>Spermatophyta</taxon>
        <taxon>Magnoliopsida</taxon>
        <taxon>Ranunculales</taxon>
        <taxon>Ranunculaceae</taxon>
        <taxon>Coptidoideae</taxon>
        <taxon>Coptis</taxon>
    </lineage>
</organism>
<dbReference type="InterPro" id="IPR022796">
    <property type="entry name" value="Chloroa_b-bind"/>
</dbReference>
<dbReference type="GO" id="GO:0042545">
    <property type="term" value="P:cell wall modification"/>
    <property type="evidence" value="ECO:0007669"/>
    <property type="project" value="InterPro"/>
</dbReference>
<evidence type="ECO:0000256" key="9">
    <source>
        <dbReference type="ARBA" id="ARBA00023085"/>
    </source>
</evidence>
<comment type="catalytic activity">
    <reaction evidence="11">
        <text>[(1-&gt;4)-alpha-D-galacturonosyl methyl ester](n) + n H2O = [(1-&gt;4)-alpha-D-galacturonosyl](n) + n methanol + n H(+)</text>
        <dbReference type="Rhea" id="RHEA:22380"/>
        <dbReference type="Rhea" id="RHEA-COMP:14570"/>
        <dbReference type="Rhea" id="RHEA-COMP:14573"/>
        <dbReference type="ChEBI" id="CHEBI:15377"/>
        <dbReference type="ChEBI" id="CHEBI:15378"/>
        <dbReference type="ChEBI" id="CHEBI:17790"/>
        <dbReference type="ChEBI" id="CHEBI:140522"/>
        <dbReference type="ChEBI" id="CHEBI:140523"/>
        <dbReference type="EC" id="3.1.1.11"/>
    </reaction>
</comment>
<protein>
    <recommendedName>
        <fullName evidence="5">pectinesterase</fullName>
        <ecNumber evidence="5">3.1.1.11</ecNumber>
    </recommendedName>
</protein>
<keyword evidence="15" id="KW-1185">Reference proteome</keyword>
<keyword evidence="10" id="KW-0325">Glycoprotein</keyword>
<feature type="domain" description="Pectinesterase catalytic" evidence="13">
    <location>
        <begin position="264"/>
        <end position="558"/>
    </location>
</feature>
<gene>
    <name evidence="14" type="ORF">IFM89_034229</name>
</gene>
<comment type="caution">
    <text evidence="14">The sequence shown here is derived from an EMBL/GenBank/DDBJ whole genome shotgun (WGS) entry which is preliminary data.</text>
</comment>
<evidence type="ECO:0000256" key="6">
    <source>
        <dbReference type="ARBA" id="ARBA00022528"/>
    </source>
</evidence>
<evidence type="ECO:0000259" key="13">
    <source>
        <dbReference type="Pfam" id="PF01095"/>
    </source>
</evidence>
<comment type="pathway">
    <text evidence="3">Glycan metabolism; pectin degradation; 2-dehydro-3-deoxy-D-gluconate from pectin: step 1/5.</text>
</comment>
<dbReference type="UniPathway" id="UPA00545">
    <property type="reaction ID" value="UER00823"/>
</dbReference>
<dbReference type="GO" id="GO:0030599">
    <property type="term" value="F:pectinesterase activity"/>
    <property type="evidence" value="ECO:0007669"/>
    <property type="project" value="UniProtKB-EC"/>
</dbReference>
<dbReference type="EMBL" id="JADFTS010000008">
    <property type="protein sequence ID" value="KAF9594607.1"/>
    <property type="molecule type" value="Genomic_DNA"/>
</dbReference>
<keyword evidence="8" id="KW-0378">Hydrolase</keyword>
<proteinExistence type="inferred from homology"/>
<dbReference type="InterPro" id="IPR012334">
    <property type="entry name" value="Pectin_lyas_fold"/>
</dbReference>
<dbReference type="FunFam" id="2.160.20.10:FF:000013">
    <property type="entry name" value="Pectinesterase"/>
    <property type="match status" value="2"/>
</dbReference>
<evidence type="ECO:0000256" key="5">
    <source>
        <dbReference type="ARBA" id="ARBA00013229"/>
    </source>
</evidence>
<keyword evidence="6" id="KW-0150">Chloroplast</keyword>
<dbReference type="InterPro" id="IPR000070">
    <property type="entry name" value="Pectinesterase_cat"/>
</dbReference>
<keyword evidence="9" id="KW-0063">Aspartyl esterase</keyword>
<dbReference type="SUPFAM" id="SSF51126">
    <property type="entry name" value="Pectin lyase-like"/>
    <property type="match status" value="2"/>
</dbReference>
<comment type="subcellular location">
    <subcellularLocation>
        <location evidence="2">Membrane</location>
    </subcellularLocation>
    <subcellularLocation>
        <location evidence="1">Plastid</location>
        <location evidence="1">Chloroplast</location>
    </subcellularLocation>
</comment>
<dbReference type="SUPFAM" id="SSF103511">
    <property type="entry name" value="Chlorophyll a-b binding protein"/>
    <property type="match status" value="1"/>
</dbReference>
<dbReference type="OrthoDB" id="2019149at2759"/>
<evidence type="ECO:0000256" key="1">
    <source>
        <dbReference type="ARBA" id="ARBA00004229"/>
    </source>
</evidence>
<feature type="domain" description="Pectinesterase catalytic" evidence="13">
    <location>
        <begin position="591"/>
        <end position="855"/>
    </location>
</feature>
<dbReference type="Gene3D" id="1.10.3460.10">
    <property type="entry name" value="Chlorophyll a/b binding protein domain"/>
    <property type="match status" value="2"/>
</dbReference>
<keyword evidence="7" id="KW-0934">Plastid</keyword>
<dbReference type="Proteomes" id="UP000631114">
    <property type="component" value="Unassembled WGS sequence"/>
</dbReference>
<evidence type="ECO:0000256" key="10">
    <source>
        <dbReference type="ARBA" id="ARBA00023180"/>
    </source>
</evidence>
<evidence type="ECO:0000256" key="8">
    <source>
        <dbReference type="ARBA" id="ARBA00022801"/>
    </source>
</evidence>
<dbReference type="PANTHER" id="PTHR31321">
    <property type="entry name" value="ACYL-COA THIOESTER HYDROLASE YBHC-RELATED"/>
    <property type="match status" value="1"/>
</dbReference>
<evidence type="ECO:0000256" key="2">
    <source>
        <dbReference type="ARBA" id="ARBA00004370"/>
    </source>
</evidence>
<accession>A0A835LJC5</accession>
<sequence>MRKTVGKPTQWYGPDRVRYLGPFSGEPPSYLTGEFPGDYGWDTAGLSADPETFSKNRELEVIHSRWAMLGALGIVFPELLSRNGVKFGEADLVQGLVHKFFGEGGLDYLGEVVDPLYPGGSFNPLGLADDPEAFAELKVKELKNGRLSMFSVFEFFVQSIVTGKGHLENLADHLADPVNNNAWAYATNFVPGKKETIQFIYRFAAHSLIQNVKAVFDNAIKVVLQPPRRKEIAMKKRHRRSSHSCFIGNWRLSNAAASPFYKSIYVTSSGKGDFRKIQDAIDKGVREDNTRWVHIYVQAGVYKENITVPRNKPYIALQGPGSRTTVVEYRGKKDIKDATITVHADNFVAKGITFKNTYNIKHSVLLLNNDDNPRVPAVAALIEADKVSFYECSFLGRQDTLFDATGRHYFHKCYIQGYVDFIFGNGQSVYENTTIVVTPTPEGRFLPGFITAQKRSTAYEPTGFVFKFCTVIGTGKAYLGRAWGPFSRVLFYNSQLLEVVTPEGWNAWGYKGYEERFTYAELGCSGPGAKTSKRVKWEKRLSNMEVNMYTSPNFIDADGWIRKQPFAMSSIVNTCNAQKCKTARSSFSKRITVKASGGADFRTISDAIEKGVPEDNSLWVQIMVFAGTYRERVVIPTNKPYIFLEGEGAYGTVISFDSYLNLQNATIEVAADNFVARHITFQNTYTNSHVRAPAVAAFIHGDKNSFYDCRFIGLQDTLFDAIGRHFFSNCYIEGFVDYICGNGQSVYQKCSLRTTAATQALGGFITAQSRGSGSEPTGFVFKYCSVHGAGPVQLGRAWGPYSRVIFYKSKFYNEIDPEGWSAWNNKGQEQNIVYAEVDCSGQGADASHRVKWEKNLTATDVHYFIYPSFNNADGWIEKQPISSS</sequence>
<evidence type="ECO:0000256" key="12">
    <source>
        <dbReference type="ARBA" id="ARBA00057335"/>
    </source>
</evidence>
<comment type="similarity">
    <text evidence="4">Belongs to the pectinesterase family.</text>
</comment>
<evidence type="ECO:0000256" key="4">
    <source>
        <dbReference type="ARBA" id="ARBA00008891"/>
    </source>
</evidence>
<evidence type="ECO:0000256" key="3">
    <source>
        <dbReference type="ARBA" id="ARBA00005184"/>
    </source>
</evidence>
<dbReference type="PANTHER" id="PTHR31321:SF134">
    <property type="entry name" value="PECTINESTERASE"/>
    <property type="match status" value="1"/>
</dbReference>
<evidence type="ECO:0000313" key="15">
    <source>
        <dbReference type="Proteomes" id="UP000631114"/>
    </source>
</evidence>
<dbReference type="Pfam" id="PF00504">
    <property type="entry name" value="Chloroa_b-bind"/>
    <property type="match status" value="1"/>
</dbReference>
<dbReference type="GO" id="GO:0016020">
    <property type="term" value="C:membrane"/>
    <property type="evidence" value="ECO:0007669"/>
    <property type="project" value="UniProtKB-SubCell"/>
</dbReference>
<name>A0A835LJC5_9MAGN</name>
<reference evidence="14 15" key="1">
    <citation type="submission" date="2020-10" db="EMBL/GenBank/DDBJ databases">
        <title>The Coptis chinensis genome and diversification of protoberbering-type alkaloids.</title>
        <authorList>
            <person name="Wang B."/>
            <person name="Shu S."/>
            <person name="Song C."/>
            <person name="Liu Y."/>
        </authorList>
    </citation>
    <scope>NUCLEOTIDE SEQUENCE [LARGE SCALE GENOMIC DNA]</scope>
    <source>
        <strain evidence="14">HL-2020</strain>
        <tissue evidence="14">Leaf</tissue>
    </source>
</reference>
<dbReference type="InterPro" id="IPR011050">
    <property type="entry name" value="Pectin_lyase_fold/virulence"/>
</dbReference>